<dbReference type="PANTHER" id="PTHR43284:SF1">
    <property type="entry name" value="ASPARAGINE SYNTHETASE"/>
    <property type="match status" value="1"/>
</dbReference>
<dbReference type="Pfam" id="PF13537">
    <property type="entry name" value="GATase_7"/>
    <property type="match status" value="1"/>
</dbReference>
<dbReference type="Gene3D" id="3.60.20.10">
    <property type="entry name" value="Glutamine Phosphoribosylpyrophosphate, subunit 1, domain 1"/>
    <property type="match status" value="1"/>
</dbReference>
<dbReference type="InterPro" id="IPR017932">
    <property type="entry name" value="GATase_2_dom"/>
</dbReference>
<evidence type="ECO:0000313" key="12">
    <source>
        <dbReference type="Proteomes" id="UP000095347"/>
    </source>
</evidence>
<dbReference type="PANTHER" id="PTHR43284">
    <property type="entry name" value="ASPARAGINE SYNTHETASE (GLUTAMINE-HYDROLYZING)"/>
    <property type="match status" value="1"/>
</dbReference>
<dbReference type="Proteomes" id="UP000095347">
    <property type="component" value="Unassembled WGS sequence"/>
</dbReference>
<keyword evidence="6 8" id="KW-0315">Glutamine amidotransferase</keyword>
<dbReference type="InterPro" id="IPR033738">
    <property type="entry name" value="AsnB_N"/>
</dbReference>
<protein>
    <recommendedName>
        <fullName evidence="3">asparagine synthase (glutamine-hydrolyzing)</fullName>
        <ecNumber evidence="3">6.3.5.4</ecNumber>
    </recommendedName>
</protein>
<accession>A0A1E5Q6Y3</accession>
<feature type="domain" description="Glutamine amidotransferase type-2" evidence="10">
    <location>
        <begin position="2"/>
        <end position="217"/>
    </location>
</feature>
<dbReference type="OrthoDB" id="9763290at2"/>
<keyword evidence="8" id="KW-0061">Asparagine biosynthesis</keyword>
<dbReference type="STRING" id="28181.BEN30_11860"/>
<keyword evidence="12" id="KW-1185">Reference proteome</keyword>
<evidence type="ECO:0000256" key="8">
    <source>
        <dbReference type="PIRSR" id="PIRSR001589-1"/>
    </source>
</evidence>
<comment type="caution">
    <text evidence="11">The sequence shown here is derived from an EMBL/GenBank/DDBJ whole genome shotgun (WGS) entry which is preliminary data.</text>
</comment>
<dbReference type="InterPro" id="IPR006426">
    <property type="entry name" value="Asn_synth_AEB"/>
</dbReference>
<evidence type="ECO:0000256" key="3">
    <source>
        <dbReference type="ARBA" id="ARBA00012737"/>
    </source>
</evidence>
<dbReference type="CDD" id="cd01991">
    <property type="entry name" value="Asn_synthase_B_C"/>
    <property type="match status" value="1"/>
</dbReference>
<dbReference type="InterPro" id="IPR001962">
    <property type="entry name" value="Asn_synthase"/>
</dbReference>
<dbReference type="InterPro" id="IPR014729">
    <property type="entry name" value="Rossmann-like_a/b/a_fold"/>
</dbReference>
<comment type="similarity">
    <text evidence="2">Belongs to the asparagine synthetase family.</text>
</comment>
<evidence type="ECO:0000256" key="2">
    <source>
        <dbReference type="ARBA" id="ARBA00005752"/>
    </source>
</evidence>
<feature type="binding site" evidence="9">
    <location>
        <position position="261"/>
    </location>
    <ligand>
        <name>ATP</name>
        <dbReference type="ChEBI" id="CHEBI:30616"/>
    </ligand>
</feature>
<dbReference type="InterPro" id="IPR029055">
    <property type="entry name" value="Ntn_hydrolases_N"/>
</dbReference>
<name>A0A1E5Q6Y3_9PROT</name>
<evidence type="ECO:0000256" key="5">
    <source>
        <dbReference type="ARBA" id="ARBA00022840"/>
    </source>
</evidence>
<keyword evidence="4 9" id="KW-0547">Nucleotide-binding</keyword>
<dbReference type="Pfam" id="PF00733">
    <property type="entry name" value="Asn_synthase"/>
    <property type="match status" value="1"/>
</dbReference>
<dbReference type="InterPro" id="IPR051786">
    <property type="entry name" value="ASN_synthetase/amidase"/>
</dbReference>
<evidence type="ECO:0000256" key="6">
    <source>
        <dbReference type="ARBA" id="ARBA00022962"/>
    </source>
</evidence>
<evidence type="ECO:0000256" key="9">
    <source>
        <dbReference type="PIRSR" id="PIRSR001589-2"/>
    </source>
</evidence>
<comment type="catalytic activity">
    <reaction evidence="7">
        <text>L-aspartate + L-glutamine + ATP + H2O = L-asparagine + L-glutamate + AMP + diphosphate + H(+)</text>
        <dbReference type="Rhea" id="RHEA:12228"/>
        <dbReference type="ChEBI" id="CHEBI:15377"/>
        <dbReference type="ChEBI" id="CHEBI:15378"/>
        <dbReference type="ChEBI" id="CHEBI:29985"/>
        <dbReference type="ChEBI" id="CHEBI:29991"/>
        <dbReference type="ChEBI" id="CHEBI:30616"/>
        <dbReference type="ChEBI" id="CHEBI:33019"/>
        <dbReference type="ChEBI" id="CHEBI:58048"/>
        <dbReference type="ChEBI" id="CHEBI:58359"/>
        <dbReference type="ChEBI" id="CHEBI:456215"/>
        <dbReference type="EC" id="6.3.5.4"/>
    </reaction>
</comment>
<proteinExistence type="inferred from homology"/>
<dbReference type="GO" id="GO:0005524">
    <property type="term" value="F:ATP binding"/>
    <property type="evidence" value="ECO:0007669"/>
    <property type="project" value="UniProtKB-KW"/>
</dbReference>
<evidence type="ECO:0000256" key="7">
    <source>
        <dbReference type="ARBA" id="ARBA00048741"/>
    </source>
</evidence>
<reference evidence="12" key="1">
    <citation type="submission" date="2016-07" db="EMBL/GenBank/DDBJ databases">
        <authorList>
            <person name="Florea S."/>
            <person name="Webb J.S."/>
            <person name="Jaromczyk J."/>
            <person name="Schardl C.L."/>
        </authorList>
    </citation>
    <scope>NUCLEOTIDE SEQUENCE [LARGE SCALE GENOMIC DNA]</scope>
    <source>
        <strain evidence="12">MV-1</strain>
    </source>
</reference>
<dbReference type="RefSeq" id="WP_069958295.1">
    <property type="nucleotide sequence ID" value="NZ_MCGG01000030.1"/>
</dbReference>
<dbReference type="NCBIfam" id="TIGR01536">
    <property type="entry name" value="asn_synth_AEB"/>
    <property type="match status" value="1"/>
</dbReference>
<dbReference type="SUPFAM" id="SSF52402">
    <property type="entry name" value="Adenine nucleotide alpha hydrolases-like"/>
    <property type="match status" value="1"/>
</dbReference>
<sequence length="625" mass="68702">MCGLAALSFHAPPGNAEVVLQAMSKHIAHRGPDDHGLMVLENGSAGVAHRRLSIIDLSPHGRQPLVNEDRTLALVCNGEIYNHQELRLDLEAKGHRFTSHSDSEVILHLYEEIGADVVLKLKGMFAFVILNLQTGDLFCARDPLGKKPLFYAKVPQGVAVASEIPALFKVPGLERAIDSEAVGLFLLRNLRNIPDPKTIYQAIRSLPPAHVLHIEKGIAGEARRYWHPSLVSQPTTPADVLEAFDLAVKRRSIADVEIGVLLSGGVDSTAIVDSLNRQGASDLRSYAFGVDEHDEELMRARRAAEMLGTRHTEIHFHAERQHALFDDLLRHHGQPIMALPLTHAMMLFEAIQADGLKVVMAGHGADEVFYGYNGAQNLASFSRFNDAFPGPFSRVLAGALSALFSTGRLGETLRLLAHKPGQRKTALYQHEASTLWPQLFKSPPALASIAAWSQPWFAGVPRLSYIDEAAFLGLMQENAHALTISGDLPAMAHGIEVRCPFMDQDLIELALTTPYDDKVKRTHNLSGGKMILKRALKDRIPADILYAPKRGFGYFVQEEAVLRGPWKARLDEAFAAPDDLSGLFNVKALLDAKSRFDQKDPSVPAILMAKLYALQRFQCLQGFGG</sequence>
<dbReference type="SUPFAM" id="SSF56235">
    <property type="entry name" value="N-terminal nucleophile aminohydrolases (Ntn hydrolases)"/>
    <property type="match status" value="1"/>
</dbReference>
<dbReference type="AlphaFoldDB" id="A0A1E5Q6Y3"/>
<keyword evidence="8" id="KW-0028">Amino-acid biosynthesis</keyword>
<dbReference type="Gene3D" id="3.40.50.620">
    <property type="entry name" value="HUPs"/>
    <property type="match status" value="2"/>
</dbReference>
<dbReference type="EMBL" id="MCGG01000030">
    <property type="protein sequence ID" value="OEJ66642.1"/>
    <property type="molecule type" value="Genomic_DNA"/>
</dbReference>
<comment type="pathway">
    <text evidence="1">Amino-acid biosynthesis; L-asparagine biosynthesis; L-asparagine from L-aspartate (L-Gln route): step 1/1.</text>
</comment>
<dbReference type="PIRSF" id="PIRSF001589">
    <property type="entry name" value="Asn_synthetase_glu-h"/>
    <property type="match status" value="1"/>
</dbReference>
<dbReference type="EC" id="6.3.5.4" evidence="3"/>
<dbReference type="GO" id="GO:0004066">
    <property type="term" value="F:asparagine synthase (glutamine-hydrolyzing) activity"/>
    <property type="evidence" value="ECO:0007669"/>
    <property type="project" value="UniProtKB-EC"/>
</dbReference>
<dbReference type="GO" id="GO:0006529">
    <property type="term" value="P:asparagine biosynthetic process"/>
    <property type="evidence" value="ECO:0007669"/>
    <property type="project" value="UniProtKB-KW"/>
</dbReference>
<dbReference type="PROSITE" id="PS51278">
    <property type="entry name" value="GATASE_TYPE_2"/>
    <property type="match status" value="1"/>
</dbReference>
<feature type="active site" description="For GATase activity" evidence="8">
    <location>
        <position position="2"/>
    </location>
</feature>
<evidence type="ECO:0000256" key="1">
    <source>
        <dbReference type="ARBA" id="ARBA00005187"/>
    </source>
</evidence>
<keyword evidence="5 9" id="KW-0067">ATP-binding</keyword>
<evidence type="ECO:0000256" key="4">
    <source>
        <dbReference type="ARBA" id="ARBA00022741"/>
    </source>
</evidence>
<organism evidence="11 12">
    <name type="scientific">Magnetovibrio blakemorei</name>
    <dbReference type="NCBI Taxonomy" id="28181"/>
    <lineage>
        <taxon>Bacteria</taxon>
        <taxon>Pseudomonadati</taxon>
        <taxon>Pseudomonadota</taxon>
        <taxon>Alphaproteobacteria</taxon>
        <taxon>Rhodospirillales</taxon>
        <taxon>Magnetovibrionaceae</taxon>
        <taxon>Magnetovibrio</taxon>
    </lineage>
</organism>
<evidence type="ECO:0000313" key="11">
    <source>
        <dbReference type="EMBL" id="OEJ66642.1"/>
    </source>
</evidence>
<feature type="binding site" evidence="9">
    <location>
        <position position="102"/>
    </location>
    <ligand>
        <name>L-glutamine</name>
        <dbReference type="ChEBI" id="CHEBI:58359"/>
    </ligand>
</feature>
<gene>
    <name evidence="11" type="ORF">BEN30_11860</name>
</gene>
<evidence type="ECO:0000259" key="10">
    <source>
        <dbReference type="PROSITE" id="PS51278"/>
    </source>
</evidence>
<dbReference type="CDD" id="cd00712">
    <property type="entry name" value="AsnB"/>
    <property type="match status" value="1"/>
</dbReference>